<name>A0A915DT05_9BILA</name>
<dbReference type="AlphaFoldDB" id="A0A915DT05"/>
<evidence type="ECO:0000313" key="2">
    <source>
        <dbReference type="WBParaSite" id="jg23210"/>
    </source>
</evidence>
<dbReference type="Proteomes" id="UP000887574">
    <property type="component" value="Unplaced"/>
</dbReference>
<evidence type="ECO:0000313" key="1">
    <source>
        <dbReference type="Proteomes" id="UP000887574"/>
    </source>
</evidence>
<sequence>MAEPLPGRPIEEHIEKIRTPAKNASETQKHCSNVDFAAASKTFGFNVLLFSDLGCSIHSPTLNESLFVAQDLSLPSLPIIFIGGNHFEAVLNVSSK</sequence>
<protein>
    <submittedName>
        <fullName evidence="2">Uncharacterized protein</fullName>
    </submittedName>
</protein>
<organism evidence="1 2">
    <name type="scientific">Ditylenchus dipsaci</name>
    <dbReference type="NCBI Taxonomy" id="166011"/>
    <lineage>
        <taxon>Eukaryota</taxon>
        <taxon>Metazoa</taxon>
        <taxon>Ecdysozoa</taxon>
        <taxon>Nematoda</taxon>
        <taxon>Chromadorea</taxon>
        <taxon>Rhabditida</taxon>
        <taxon>Tylenchina</taxon>
        <taxon>Tylenchomorpha</taxon>
        <taxon>Sphaerularioidea</taxon>
        <taxon>Anguinidae</taxon>
        <taxon>Anguininae</taxon>
        <taxon>Ditylenchus</taxon>
    </lineage>
</organism>
<keyword evidence="1" id="KW-1185">Reference proteome</keyword>
<reference evidence="2" key="1">
    <citation type="submission" date="2022-11" db="UniProtKB">
        <authorList>
            <consortium name="WormBaseParasite"/>
        </authorList>
    </citation>
    <scope>IDENTIFICATION</scope>
</reference>
<accession>A0A915DT05</accession>
<proteinExistence type="predicted"/>
<dbReference type="WBParaSite" id="jg23210">
    <property type="protein sequence ID" value="jg23210"/>
    <property type="gene ID" value="jg23210"/>
</dbReference>